<evidence type="ECO:0000256" key="3">
    <source>
        <dbReference type="ARBA" id="ARBA00023004"/>
    </source>
</evidence>
<evidence type="ECO:0000256" key="1">
    <source>
        <dbReference type="ARBA" id="ARBA00022617"/>
    </source>
</evidence>
<dbReference type="InterPro" id="IPR011042">
    <property type="entry name" value="6-blade_b-propeller_TolB-like"/>
</dbReference>
<dbReference type="EMBL" id="JAHVHU010000007">
    <property type="protein sequence ID" value="MBY5958109.1"/>
    <property type="molecule type" value="Genomic_DNA"/>
</dbReference>
<dbReference type="InterPro" id="IPR036909">
    <property type="entry name" value="Cyt_c-like_dom_sf"/>
</dbReference>
<gene>
    <name evidence="7" type="ORF">KUV50_08215</name>
</gene>
<evidence type="ECO:0000256" key="5">
    <source>
        <dbReference type="SAM" id="SignalP"/>
    </source>
</evidence>
<feature type="signal peptide" evidence="5">
    <location>
        <begin position="1"/>
        <end position="20"/>
    </location>
</feature>
<evidence type="ECO:0000313" key="8">
    <source>
        <dbReference type="Proteomes" id="UP000753961"/>
    </source>
</evidence>
<dbReference type="GO" id="GO:0020037">
    <property type="term" value="F:heme binding"/>
    <property type="evidence" value="ECO:0007669"/>
    <property type="project" value="InterPro"/>
</dbReference>
<dbReference type="PROSITE" id="PS51007">
    <property type="entry name" value="CYTC"/>
    <property type="match status" value="1"/>
</dbReference>
<evidence type="ECO:0000259" key="6">
    <source>
        <dbReference type="PROSITE" id="PS51007"/>
    </source>
</evidence>
<sequence>MQYTRLTLWILFATALSIWACDSSSDKPIGKANIYEHSEAIYQQACASCHGVEVAAFSDRTWEYGAEKDSIIQVIAHGLPEEDMPGYDSVYSAGAIDSLATYILTIREKIEAYQFADASDSSDVFSAEAYDLKLDTVMTDMKSPWGMAFLPGGDLLVTDKAGKLYRVDKMRNQTEIKGVPEVHYAGQGGLFEVLLHPEFETNNWLYLSYASSQEEDGETLAATMITRAKLDGDQLKDAEVIFEATPYLATGHHYGGRMEFAADGTLYVSVGDRGKRDDNPQAMDRYPGKIHRINADGSIPEDNPFADQQGVVPSIYSYGHRNPQGMAIHPETGAVWTHEHGPRGGDEINIVRPRLNYGWPVVSYGINYSGTTFTDKVKKAGMEDPLHYWVPSIAPSGMTFITGDRYPDWEGDLLVGSLKYRYLERIVLDGEDVIETEPLLKKIGRVRSVAMGPDGYIYVGVEGNPGFVVRLVPEK</sequence>
<feature type="domain" description="Cytochrome c" evidence="6">
    <location>
        <begin position="25"/>
        <end position="107"/>
    </location>
</feature>
<dbReference type="Gene3D" id="1.10.760.10">
    <property type="entry name" value="Cytochrome c-like domain"/>
    <property type="match status" value="1"/>
</dbReference>
<dbReference type="GO" id="GO:0046872">
    <property type="term" value="F:metal ion binding"/>
    <property type="evidence" value="ECO:0007669"/>
    <property type="project" value="UniProtKB-KW"/>
</dbReference>
<reference evidence="7" key="1">
    <citation type="submission" date="2021-06" db="EMBL/GenBank/DDBJ databases">
        <title>44 bacteria genomes isolated from Dapeng, Shenzhen.</title>
        <authorList>
            <person name="Zheng W."/>
            <person name="Yu S."/>
            <person name="Huang Y."/>
        </authorList>
    </citation>
    <scope>NUCLEOTIDE SEQUENCE</scope>
    <source>
        <strain evidence="7">DP5N28-2</strain>
    </source>
</reference>
<dbReference type="RefSeq" id="WP_222579642.1">
    <property type="nucleotide sequence ID" value="NZ_JAHVHU010000007.1"/>
</dbReference>
<dbReference type="InterPro" id="IPR011041">
    <property type="entry name" value="Quinoprot_gluc/sorb_DH_b-prop"/>
</dbReference>
<keyword evidence="2 4" id="KW-0479">Metal-binding</keyword>
<feature type="chain" id="PRO_5036703134" evidence="5">
    <location>
        <begin position="21"/>
        <end position="475"/>
    </location>
</feature>
<evidence type="ECO:0000256" key="4">
    <source>
        <dbReference type="PROSITE-ProRule" id="PRU00433"/>
    </source>
</evidence>
<keyword evidence="5" id="KW-0732">Signal</keyword>
<dbReference type="Pfam" id="PF13442">
    <property type="entry name" value="Cytochrome_CBB3"/>
    <property type="match status" value="1"/>
</dbReference>
<keyword evidence="1 4" id="KW-0349">Heme</keyword>
<dbReference type="InterPro" id="IPR012938">
    <property type="entry name" value="Glc/Sorbosone_DH"/>
</dbReference>
<dbReference type="SUPFAM" id="SSF46626">
    <property type="entry name" value="Cytochrome c"/>
    <property type="match status" value="1"/>
</dbReference>
<comment type="caution">
    <text evidence="7">The sequence shown here is derived from an EMBL/GenBank/DDBJ whole genome shotgun (WGS) entry which is preliminary data.</text>
</comment>
<dbReference type="SUPFAM" id="SSF50952">
    <property type="entry name" value="Soluble quinoprotein glucose dehydrogenase"/>
    <property type="match status" value="1"/>
</dbReference>
<evidence type="ECO:0000313" key="7">
    <source>
        <dbReference type="EMBL" id="MBY5958109.1"/>
    </source>
</evidence>
<dbReference type="AlphaFoldDB" id="A0A953LCS9"/>
<dbReference type="InterPro" id="IPR009056">
    <property type="entry name" value="Cyt_c-like_dom"/>
</dbReference>
<name>A0A953LCS9_9BACT</name>
<dbReference type="Proteomes" id="UP000753961">
    <property type="component" value="Unassembled WGS sequence"/>
</dbReference>
<keyword evidence="3 4" id="KW-0408">Iron</keyword>
<keyword evidence="8" id="KW-1185">Reference proteome</keyword>
<proteinExistence type="predicted"/>
<protein>
    <submittedName>
        <fullName evidence="7">PQQ-dependent sugar dehydrogenase</fullName>
    </submittedName>
</protein>
<organism evidence="7 8">
    <name type="scientific">Membranihabitans marinus</name>
    <dbReference type="NCBI Taxonomy" id="1227546"/>
    <lineage>
        <taxon>Bacteria</taxon>
        <taxon>Pseudomonadati</taxon>
        <taxon>Bacteroidota</taxon>
        <taxon>Saprospiria</taxon>
        <taxon>Saprospirales</taxon>
        <taxon>Saprospiraceae</taxon>
        <taxon>Membranihabitans</taxon>
    </lineage>
</organism>
<dbReference type="GO" id="GO:0009055">
    <property type="term" value="F:electron transfer activity"/>
    <property type="evidence" value="ECO:0007669"/>
    <property type="project" value="InterPro"/>
</dbReference>
<accession>A0A953LCS9</accession>
<dbReference type="PANTHER" id="PTHR19328:SF75">
    <property type="entry name" value="ALDOSE SUGAR DEHYDROGENASE YLII"/>
    <property type="match status" value="1"/>
</dbReference>
<dbReference type="Gene3D" id="2.120.10.30">
    <property type="entry name" value="TolB, C-terminal domain"/>
    <property type="match status" value="1"/>
</dbReference>
<evidence type="ECO:0000256" key="2">
    <source>
        <dbReference type="ARBA" id="ARBA00022723"/>
    </source>
</evidence>
<dbReference type="Pfam" id="PF07995">
    <property type="entry name" value="GSDH"/>
    <property type="match status" value="1"/>
</dbReference>
<dbReference type="PANTHER" id="PTHR19328">
    <property type="entry name" value="HEDGEHOG-INTERACTING PROTEIN"/>
    <property type="match status" value="1"/>
</dbReference>